<protein>
    <submittedName>
        <fullName evidence="2">Uncharacterized protein</fullName>
    </submittedName>
</protein>
<evidence type="ECO:0000313" key="2">
    <source>
        <dbReference type="EMBL" id="XCN26775.1"/>
    </source>
</evidence>
<dbReference type="EMBL" id="PP813864">
    <property type="protein sequence ID" value="XCN26775.1"/>
    <property type="molecule type" value="Genomic_DNA"/>
</dbReference>
<reference evidence="2" key="1">
    <citation type="submission" date="2024-05" db="EMBL/GenBank/DDBJ databases">
        <title>Defense systems in Pseudomonas aeruginosa.</title>
        <authorList>
            <person name="van den Berg D.F."/>
            <person name="Costa R.A."/>
        </authorList>
    </citation>
    <scope>NUCLEOTIDE SEQUENCE</scope>
</reference>
<organism evidence="2">
    <name type="scientific">Pseudomonas phage vB_PaeP_FBPa42</name>
    <dbReference type="NCBI Taxonomy" id="3231240"/>
    <lineage>
        <taxon>Viruses</taxon>
    </lineage>
</organism>
<proteinExistence type="predicted"/>
<accession>A0AAU8KTW4</accession>
<sequence length="55" mass="6084">MKWEPVEARHGVNAQAEAQTEWKMVGDAETAPWKHSLRLNPGNASCRRSAPATPN</sequence>
<evidence type="ECO:0000256" key="1">
    <source>
        <dbReference type="SAM" id="MobiDB-lite"/>
    </source>
</evidence>
<feature type="region of interest" description="Disordered" evidence="1">
    <location>
        <begin position="33"/>
        <end position="55"/>
    </location>
</feature>
<name>A0AAU8KTW4_9VIRU</name>